<dbReference type="EMBL" id="AUZY01000202">
    <property type="protein sequence ID" value="EQD79322.1"/>
    <property type="molecule type" value="Genomic_DNA"/>
</dbReference>
<reference evidence="3" key="2">
    <citation type="journal article" date="2014" name="ISME J.">
        <title>Microbial stratification in low pH oxic and suboxic macroscopic growths along an acid mine drainage.</title>
        <authorList>
            <person name="Mendez-Garcia C."/>
            <person name="Mesa V."/>
            <person name="Sprenger R.R."/>
            <person name="Richter M."/>
            <person name="Diez M.S."/>
            <person name="Solano J."/>
            <person name="Bargiela R."/>
            <person name="Golyshina O.V."/>
            <person name="Manteca A."/>
            <person name="Ramos J.L."/>
            <person name="Gallego J.R."/>
            <person name="Llorente I."/>
            <person name="Martins Dos Santos V.A."/>
            <person name="Jensen O.N."/>
            <person name="Pelaez A.I."/>
            <person name="Sanchez J."/>
            <person name="Ferrer M."/>
        </authorList>
    </citation>
    <scope>NUCLEOTIDE SEQUENCE</scope>
</reference>
<gene>
    <name evidence="3" type="ORF">B1B_00262</name>
</gene>
<protein>
    <recommendedName>
        <fullName evidence="2">DUF6788 domain-containing protein</fullName>
    </recommendedName>
</protein>
<organism evidence="3">
    <name type="scientific">mine drainage metagenome</name>
    <dbReference type="NCBI Taxonomy" id="410659"/>
    <lineage>
        <taxon>unclassified sequences</taxon>
        <taxon>metagenomes</taxon>
        <taxon>ecological metagenomes</taxon>
    </lineage>
</organism>
<evidence type="ECO:0000259" key="2">
    <source>
        <dbReference type="Pfam" id="PF20586"/>
    </source>
</evidence>
<evidence type="ECO:0000256" key="1">
    <source>
        <dbReference type="SAM" id="MobiDB-lite"/>
    </source>
</evidence>
<dbReference type="Pfam" id="PF20586">
    <property type="entry name" value="DUF6788"/>
    <property type="match status" value="1"/>
</dbReference>
<feature type="domain" description="DUF6788" evidence="2">
    <location>
        <begin position="8"/>
        <end position="78"/>
    </location>
</feature>
<dbReference type="AlphaFoldDB" id="T1CAW4"/>
<evidence type="ECO:0000313" key="3">
    <source>
        <dbReference type="EMBL" id="EQD79322.1"/>
    </source>
</evidence>
<proteinExistence type="predicted"/>
<accession>T1CAW4</accession>
<name>T1CAW4_9ZZZZ</name>
<comment type="caution">
    <text evidence="3">The sequence shown here is derived from an EMBL/GenBank/DDBJ whole genome shotgun (WGS) entry which is preliminary data.</text>
</comment>
<sequence>MKVTKQQQTVLDRIADDLARTGLALPGSLSEGYYRCGSATCRCAADPPQLHGPYALWTRKADNKTVTRRLAEPELSEYRPLFQNAKRLRKLVAELQELTRAVVGPHPAPHANHRPPAGAKVHSSPQPTRSQ</sequence>
<dbReference type="InterPro" id="IPR046738">
    <property type="entry name" value="DUF6788"/>
</dbReference>
<reference evidence="3" key="1">
    <citation type="submission" date="2013-08" db="EMBL/GenBank/DDBJ databases">
        <authorList>
            <person name="Mendez C."/>
            <person name="Richter M."/>
            <person name="Ferrer M."/>
            <person name="Sanchez J."/>
        </authorList>
    </citation>
    <scope>NUCLEOTIDE SEQUENCE</scope>
</reference>
<feature type="region of interest" description="Disordered" evidence="1">
    <location>
        <begin position="102"/>
        <end position="131"/>
    </location>
</feature>